<accession>A0ACC2U2C9</accession>
<comment type="caution">
    <text evidence="1">The sequence shown here is derived from an EMBL/GenBank/DDBJ whole genome shotgun (WGS) entry which is preliminary data.</text>
</comment>
<reference evidence="1" key="1">
    <citation type="submission" date="2022-04" db="EMBL/GenBank/DDBJ databases">
        <title>Genome of the entomopathogenic fungus Entomophthora muscae.</title>
        <authorList>
            <person name="Elya C."/>
            <person name="Lovett B.R."/>
            <person name="Lee E."/>
            <person name="Macias A.M."/>
            <person name="Hajek A.E."/>
            <person name="De Bivort B.L."/>
            <person name="Kasson M.T."/>
            <person name="De Fine Licht H.H."/>
            <person name="Stajich J.E."/>
        </authorList>
    </citation>
    <scope>NUCLEOTIDE SEQUENCE</scope>
    <source>
        <strain evidence="1">Berkeley</strain>
    </source>
</reference>
<keyword evidence="2" id="KW-1185">Reference proteome</keyword>
<gene>
    <name evidence="1" type="ORF">DSO57_1017706</name>
</gene>
<organism evidence="1 2">
    <name type="scientific">Entomophthora muscae</name>
    <dbReference type="NCBI Taxonomy" id="34485"/>
    <lineage>
        <taxon>Eukaryota</taxon>
        <taxon>Fungi</taxon>
        <taxon>Fungi incertae sedis</taxon>
        <taxon>Zoopagomycota</taxon>
        <taxon>Entomophthoromycotina</taxon>
        <taxon>Entomophthoromycetes</taxon>
        <taxon>Entomophthorales</taxon>
        <taxon>Entomophthoraceae</taxon>
        <taxon>Entomophthora</taxon>
    </lineage>
</organism>
<dbReference type="Proteomes" id="UP001165960">
    <property type="component" value="Unassembled WGS sequence"/>
</dbReference>
<dbReference type="EMBL" id="QTSX02001495">
    <property type="protein sequence ID" value="KAJ9081159.1"/>
    <property type="molecule type" value="Genomic_DNA"/>
</dbReference>
<sequence>MFLEESQMSRLKEYLISSLEAISDADNEALSEYIIALIRNDKPLLQIKKNARNSLKSS</sequence>
<protein>
    <submittedName>
        <fullName evidence="1">Uncharacterized protein</fullName>
    </submittedName>
</protein>
<evidence type="ECO:0000313" key="2">
    <source>
        <dbReference type="Proteomes" id="UP001165960"/>
    </source>
</evidence>
<evidence type="ECO:0000313" key="1">
    <source>
        <dbReference type="EMBL" id="KAJ9081159.1"/>
    </source>
</evidence>
<proteinExistence type="predicted"/>
<name>A0ACC2U2C9_9FUNG</name>